<comment type="function">
    <text evidence="1">Required for correct processing of both the 5' and 3' ends of 5S rRNA precursor. Cleaves both sides of a double-stranded region yielding mature 5S rRNA in one step.</text>
</comment>
<dbReference type="InterPro" id="IPR004466">
    <property type="entry name" value="RNase_M5"/>
</dbReference>
<comment type="subcellular location">
    <subcellularLocation>
        <location evidence="1">Cytoplasm</location>
    </subcellularLocation>
</comment>
<dbReference type="SMART" id="SM00493">
    <property type="entry name" value="TOPRIM"/>
    <property type="match status" value="1"/>
</dbReference>
<dbReference type="FunFam" id="3.40.1360.10:FF:000006">
    <property type="entry name" value="Ribonuclease M5"/>
    <property type="match status" value="1"/>
</dbReference>
<dbReference type="GO" id="GO:0005737">
    <property type="term" value="C:cytoplasm"/>
    <property type="evidence" value="ECO:0007669"/>
    <property type="project" value="UniProtKB-SubCell"/>
</dbReference>
<dbReference type="EMBL" id="BBSI01000017">
    <property type="protein sequence ID" value="GAM79683.1"/>
    <property type="molecule type" value="Genomic_DNA"/>
</dbReference>
<keyword evidence="1" id="KW-0255">Endonuclease</keyword>
<comment type="caution">
    <text evidence="3">The sequence shown here is derived from an EMBL/GenBank/DDBJ whole genome shotgun (WGS) entry which is preliminary data.</text>
</comment>
<keyword evidence="1" id="KW-0699">rRNA-binding</keyword>
<comment type="similarity">
    <text evidence="1">Belongs to the ribonuclease M5 family.</text>
</comment>
<dbReference type="Gene3D" id="3.40.1360.10">
    <property type="match status" value="1"/>
</dbReference>
<keyword evidence="1" id="KW-0698">rRNA processing</keyword>
<accession>A0A0B8QXN1</accession>
<dbReference type="GO" id="GO:0043822">
    <property type="term" value="F:ribonuclease M5 activity"/>
    <property type="evidence" value="ECO:0007669"/>
    <property type="project" value="UniProtKB-UniRule"/>
</dbReference>
<dbReference type="Pfam" id="PF01751">
    <property type="entry name" value="Toprim"/>
    <property type="match status" value="1"/>
</dbReference>
<proteinExistence type="inferred from homology"/>
<dbReference type="PANTHER" id="PTHR39156:SF1">
    <property type="entry name" value="RIBONUCLEASE M5"/>
    <property type="match status" value="1"/>
</dbReference>
<keyword evidence="1" id="KW-0694">RNA-binding</keyword>
<dbReference type="Proteomes" id="UP000031847">
    <property type="component" value="Unassembled WGS sequence"/>
</dbReference>
<dbReference type="PANTHER" id="PTHR39156">
    <property type="entry name" value="RIBONUCLEASE M5"/>
    <property type="match status" value="1"/>
</dbReference>
<dbReference type="GO" id="GO:0006364">
    <property type="term" value="P:rRNA processing"/>
    <property type="evidence" value="ECO:0007669"/>
    <property type="project" value="UniProtKB-UniRule"/>
</dbReference>
<organism evidence="3 4">
    <name type="scientific">Lactococcus lactis subsp. lactis</name>
    <name type="common">Streptococcus lactis</name>
    <dbReference type="NCBI Taxonomy" id="1360"/>
    <lineage>
        <taxon>Bacteria</taxon>
        <taxon>Bacillati</taxon>
        <taxon>Bacillota</taxon>
        <taxon>Bacilli</taxon>
        <taxon>Lactobacillales</taxon>
        <taxon>Streptococcaceae</taxon>
        <taxon>Lactococcus</taxon>
    </lineage>
</organism>
<sequence length="206" mass="23474">MVEKQKINEVIVVEGRDDTANLKRYFDCETYETGGSSIDDRDLERLKRLEDKRGIIVFTDPDFQGERIRKIIMQAVPNAKHAFLNRDEARPKGKGSLGVEHANFEALNQALSEVFGGEKVTDEFGSAKTQGLSSDRSSVSKKEVLTELTQTDLMSFGLVMAADSRKRREFLCEQLRIGYANGKQIKKRLNMFKITKEQIENVMKNY</sequence>
<dbReference type="EC" id="3.1.26.8" evidence="1 2"/>
<dbReference type="Pfam" id="PF13331">
    <property type="entry name" value="DUF4093"/>
    <property type="match status" value="1"/>
</dbReference>
<dbReference type="PROSITE" id="PS50880">
    <property type="entry name" value="TOPRIM"/>
    <property type="match status" value="1"/>
</dbReference>
<dbReference type="InterPro" id="IPR025156">
    <property type="entry name" value="RNase_M5_C"/>
</dbReference>
<name>A0A0B8QXN1_LACLL</name>
<evidence type="ECO:0000313" key="4">
    <source>
        <dbReference type="Proteomes" id="UP000031847"/>
    </source>
</evidence>
<evidence type="ECO:0000313" key="3">
    <source>
        <dbReference type="EMBL" id="GAM79683.1"/>
    </source>
</evidence>
<protein>
    <recommendedName>
        <fullName evidence="1 2">Ribonuclease M5</fullName>
        <ecNumber evidence="1 2">3.1.26.8</ecNumber>
    </recommendedName>
    <alternativeName>
        <fullName evidence="1">RNase M5</fullName>
    </alternativeName>
    <alternativeName>
        <fullName evidence="1">Ribosomal RNA terminal maturase M5</fullName>
    </alternativeName>
</protein>
<comment type="catalytic activity">
    <reaction evidence="1">
        <text>Endonucleolytic cleavage of RNA, removing 21 and 42 nucleotides, respectively, from the 5'- and 3'-termini of a 5S-rRNA precursor.</text>
        <dbReference type="EC" id="3.1.26.8"/>
    </reaction>
</comment>
<dbReference type="AlphaFoldDB" id="A0A0B8QXN1"/>
<keyword evidence="1" id="KW-0690">Ribosome biogenesis</keyword>
<dbReference type="RefSeq" id="WP_023188910.1">
    <property type="nucleotide sequence ID" value="NZ_BAABQR010000001.1"/>
</dbReference>
<evidence type="ECO:0000256" key="2">
    <source>
        <dbReference type="NCBIfam" id="TIGR00334"/>
    </source>
</evidence>
<dbReference type="SUPFAM" id="SSF110455">
    <property type="entry name" value="Toprim domain"/>
    <property type="match status" value="1"/>
</dbReference>
<evidence type="ECO:0000256" key="1">
    <source>
        <dbReference type="HAMAP-Rule" id="MF_01469"/>
    </source>
</evidence>
<keyword evidence="1" id="KW-0540">Nuclease</keyword>
<keyword evidence="1" id="KW-0963">Cytoplasm</keyword>
<dbReference type="NCBIfam" id="TIGR00334">
    <property type="entry name" value="5S_RNA_mat_M5"/>
    <property type="match status" value="1"/>
</dbReference>
<keyword evidence="1" id="KW-0378">Hydrolase</keyword>
<dbReference type="PATRIC" id="fig|1360.96.peg.1940"/>
<dbReference type="HAMAP" id="MF_01469">
    <property type="entry name" value="RNase_M5"/>
    <property type="match status" value="1"/>
</dbReference>
<dbReference type="GO" id="GO:0019843">
    <property type="term" value="F:rRNA binding"/>
    <property type="evidence" value="ECO:0007669"/>
    <property type="project" value="UniProtKB-KW"/>
</dbReference>
<gene>
    <name evidence="1" type="primary">rnmV</name>
    <name evidence="3" type="ORF">JCM5805K_0791</name>
</gene>
<dbReference type="InterPro" id="IPR034141">
    <property type="entry name" value="TOPRIM_RNase_M5-like"/>
</dbReference>
<reference evidence="3 4" key="1">
    <citation type="submission" date="2015-01" db="EMBL/GenBank/DDBJ databases">
        <title>Lactococcus lactis subsp.lactis JCM 5805 whole genome shotgun sequence.</title>
        <authorList>
            <person name="Fujii T."/>
            <person name="Tomita Y."/>
            <person name="Ikushima S."/>
            <person name="Fujiwara D."/>
        </authorList>
    </citation>
    <scope>NUCLEOTIDE SEQUENCE [LARGE SCALE GENOMIC DNA]</scope>
    <source>
        <strain evidence="3 4">JCM 5805</strain>
    </source>
</reference>
<dbReference type="InterPro" id="IPR006171">
    <property type="entry name" value="TOPRIM_dom"/>
</dbReference>
<dbReference type="CDD" id="cd01027">
    <property type="entry name" value="TOPRIM_RNase_M5_like"/>
    <property type="match status" value="1"/>
</dbReference>